<reference evidence="1 2" key="1">
    <citation type="submission" date="2021-01" db="EMBL/GenBank/DDBJ databases">
        <title>Genomic Encyclopedia of Type Strains, Phase IV (KMG-IV): sequencing the most valuable type-strain genomes for metagenomic binning, comparative biology and taxonomic classification.</title>
        <authorList>
            <person name="Goeker M."/>
        </authorList>
    </citation>
    <scope>NUCLEOTIDE SEQUENCE [LARGE SCALE GENOMIC DNA]</scope>
    <source>
        <strain evidence="1 2">DSM 23711</strain>
    </source>
</reference>
<comment type="caution">
    <text evidence="1">The sequence shown here is derived from an EMBL/GenBank/DDBJ whole genome shotgun (WGS) entry which is preliminary data.</text>
</comment>
<organism evidence="1 2">
    <name type="scientific">Aquibacillus albus</name>
    <dbReference type="NCBI Taxonomy" id="1168171"/>
    <lineage>
        <taxon>Bacteria</taxon>
        <taxon>Bacillati</taxon>
        <taxon>Bacillota</taxon>
        <taxon>Bacilli</taxon>
        <taxon>Bacillales</taxon>
        <taxon>Bacillaceae</taxon>
        <taxon>Aquibacillus</taxon>
    </lineage>
</organism>
<dbReference type="InterPro" id="IPR008949">
    <property type="entry name" value="Isoprenoid_synthase_dom_sf"/>
</dbReference>
<keyword evidence="2" id="KW-1185">Reference proteome</keyword>
<name>A0ABS2N6A2_9BACI</name>
<gene>
    <name evidence="1" type="ORF">JOC48_004234</name>
</gene>
<evidence type="ECO:0000313" key="2">
    <source>
        <dbReference type="Proteomes" id="UP001296943"/>
    </source>
</evidence>
<sequence length="429" mass="50762">MDDKLIKNADAVYRIAEQKAEHYLKTLHKQVSEKTFVTTLMKDIESWKHNHIHRPSLFPFLLRRKRQKTTPSDYHHYIQWLDATDKLDHYLDRSISYIYMRDLGKPLDTAETKVSVQRAVDSLKRYLKNNRKEQTDMFSMSKLYRWAQKENIEATVIWVVNKLKIVSDHIPYGMDAEQAKRKVMKIIAGVIMHVMEEMDDCLSPKQRAKQLDVAIRLGYSYGLTYPFIDDLLDANILSDEEERRYTDLIRTTLITGAVPELGDWTGDNADLIRFIHTELREAFEYIQVHQKQETKKKFFEQSYLFFQSQELDRKKDLANPNYKNEELFIPIILKSAASRMIARSLISAPTDEGFDNRTFYYGIYNQLADDFADMFDDLEEGAVTPYTYYMTYHEKRSDLINPFELYWTVISHLIHNVYHSDHKTREVGQ</sequence>
<evidence type="ECO:0000313" key="1">
    <source>
        <dbReference type="EMBL" id="MBM7573665.1"/>
    </source>
</evidence>
<dbReference type="Proteomes" id="UP001296943">
    <property type="component" value="Unassembled WGS sequence"/>
</dbReference>
<dbReference type="SUPFAM" id="SSF48576">
    <property type="entry name" value="Terpenoid synthases"/>
    <property type="match status" value="1"/>
</dbReference>
<dbReference type="EMBL" id="JAFBDR010000041">
    <property type="protein sequence ID" value="MBM7573665.1"/>
    <property type="molecule type" value="Genomic_DNA"/>
</dbReference>
<accession>A0ABS2N6A2</accession>
<protein>
    <submittedName>
        <fullName evidence="1">Uncharacterized protein</fullName>
    </submittedName>
</protein>
<proteinExistence type="predicted"/>